<feature type="transmembrane region" description="Helical" evidence="1">
    <location>
        <begin position="95"/>
        <end position="114"/>
    </location>
</feature>
<evidence type="ECO:0000313" key="2">
    <source>
        <dbReference type="EMBL" id="RKE55233.1"/>
    </source>
</evidence>
<dbReference type="EMBL" id="RAPY01000001">
    <property type="protein sequence ID" value="RKE55233.1"/>
    <property type="molecule type" value="Genomic_DNA"/>
</dbReference>
<feature type="transmembrane region" description="Helical" evidence="1">
    <location>
        <begin position="40"/>
        <end position="58"/>
    </location>
</feature>
<keyword evidence="1" id="KW-0812">Transmembrane</keyword>
<reference evidence="2 3" key="1">
    <citation type="submission" date="2018-09" db="EMBL/GenBank/DDBJ databases">
        <title>Genomic Encyclopedia of Type Strains, Phase III (KMG-III): the genomes of soil and plant-associated and newly described type strains.</title>
        <authorList>
            <person name="Whitman W."/>
        </authorList>
    </citation>
    <scope>NUCLEOTIDE SEQUENCE [LARGE SCALE GENOMIC DNA]</scope>
    <source>
        <strain evidence="2 3">CECT 7938</strain>
    </source>
</reference>
<dbReference type="Proteomes" id="UP000286246">
    <property type="component" value="Unassembled WGS sequence"/>
</dbReference>
<evidence type="ECO:0008006" key="4">
    <source>
        <dbReference type="Google" id="ProtNLM"/>
    </source>
</evidence>
<comment type="caution">
    <text evidence="2">The sequence shown here is derived from an EMBL/GenBank/DDBJ whole genome shotgun (WGS) entry which is preliminary data.</text>
</comment>
<dbReference type="RefSeq" id="WP_120257044.1">
    <property type="nucleotide sequence ID" value="NZ_RAPY01000001.1"/>
</dbReference>
<proteinExistence type="predicted"/>
<feature type="transmembrane region" description="Helical" evidence="1">
    <location>
        <begin position="70"/>
        <end position="89"/>
    </location>
</feature>
<name>A0A420BEV5_SPHD1</name>
<keyword evidence="1" id="KW-0472">Membrane</keyword>
<dbReference type="AlphaFoldDB" id="A0A420BEV5"/>
<sequence>MTLKNVLLTNAISSGMTGILLATMPSLFTQLFKTPHSSPFTLVGGFLIVFSVFVLATAMKKIISKSWTKFIITLDVIWVIASVIAVISLFYTISIIGSVMILAVAVWVGMMAYLQNRNLNTI</sequence>
<accession>A0A420BEV5</accession>
<evidence type="ECO:0000256" key="1">
    <source>
        <dbReference type="SAM" id="Phobius"/>
    </source>
</evidence>
<feature type="transmembrane region" description="Helical" evidence="1">
    <location>
        <begin position="7"/>
        <end position="28"/>
    </location>
</feature>
<organism evidence="2 3">
    <name type="scientific">Sphingobacterium detergens</name>
    <dbReference type="NCBI Taxonomy" id="1145106"/>
    <lineage>
        <taxon>Bacteria</taxon>
        <taxon>Pseudomonadati</taxon>
        <taxon>Bacteroidota</taxon>
        <taxon>Sphingobacteriia</taxon>
        <taxon>Sphingobacteriales</taxon>
        <taxon>Sphingobacteriaceae</taxon>
        <taxon>Sphingobacterium</taxon>
    </lineage>
</organism>
<keyword evidence="1" id="KW-1133">Transmembrane helix</keyword>
<evidence type="ECO:0000313" key="3">
    <source>
        <dbReference type="Proteomes" id="UP000286246"/>
    </source>
</evidence>
<dbReference type="OrthoDB" id="677259at2"/>
<keyword evidence="3" id="KW-1185">Reference proteome</keyword>
<protein>
    <recommendedName>
        <fullName evidence="4">SPW repeat-containing protein</fullName>
    </recommendedName>
</protein>
<gene>
    <name evidence="2" type="ORF">DFQ12_0063</name>
</gene>